<evidence type="ECO:0000256" key="3">
    <source>
        <dbReference type="ARBA" id="ARBA00022448"/>
    </source>
</evidence>
<dbReference type="Gene3D" id="3.40.50.300">
    <property type="entry name" value="P-loop containing nucleotide triphosphate hydrolases"/>
    <property type="match status" value="1"/>
</dbReference>
<gene>
    <name evidence="10" type="ORF">ACFPXP_19230</name>
</gene>
<dbReference type="SUPFAM" id="SSF52540">
    <property type="entry name" value="P-loop containing nucleoside triphosphate hydrolases"/>
    <property type="match status" value="1"/>
</dbReference>
<evidence type="ECO:0000256" key="4">
    <source>
        <dbReference type="ARBA" id="ARBA00022475"/>
    </source>
</evidence>
<organism evidence="10 11">
    <name type="scientific">Marinicrinis lubricantis</name>
    <dbReference type="NCBI Taxonomy" id="2086470"/>
    <lineage>
        <taxon>Bacteria</taxon>
        <taxon>Bacillati</taxon>
        <taxon>Bacillota</taxon>
        <taxon>Bacilli</taxon>
        <taxon>Bacillales</taxon>
        <taxon>Paenibacillaceae</taxon>
    </lineage>
</organism>
<dbReference type="Proteomes" id="UP001596250">
    <property type="component" value="Unassembled WGS sequence"/>
</dbReference>
<keyword evidence="4" id="KW-1003">Cell membrane</keyword>
<dbReference type="SMART" id="SM00382">
    <property type="entry name" value="AAA"/>
    <property type="match status" value="1"/>
</dbReference>
<dbReference type="Pfam" id="PF00005">
    <property type="entry name" value="ABC_tran"/>
    <property type="match status" value="1"/>
</dbReference>
<dbReference type="InterPro" id="IPR015856">
    <property type="entry name" value="ABC_transpr_CbiO/EcfA_su"/>
</dbReference>
<keyword evidence="6 10" id="KW-0067">ATP-binding</keyword>
<keyword evidence="8" id="KW-0472">Membrane</keyword>
<dbReference type="PROSITE" id="PS50893">
    <property type="entry name" value="ABC_TRANSPORTER_2"/>
    <property type="match status" value="1"/>
</dbReference>
<evidence type="ECO:0000256" key="5">
    <source>
        <dbReference type="ARBA" id="ARBA00022741"/>
    </source>
</evidence>
<dbReference type="PANTHER" id="PTHR43553">
    <property type="entry name" value="HEAVY METAL TRANSPORTER"/>
    <property type="match status" value="1"/>
</dbReference>
<dbReference type="InterPro" id="IPR027417">
    <property type="entry name" value="P-loop_NTPase"/>
</dbReference>
<evidence type="ECO:0000256" key="8">
    <source>
        <dbReference type="ARBA" id="ARBA00023136"/>
    </source>
</evidence>
<comment type="similarity">
    <text evidence="2">Belongs to the ABC transporter superfamily.</text>
</comment>
<keyword evidence="3" id="KW-0813">Transport</keyword>
<dbReference type="PROSITE" id="PS00211">
    <property type="entry name" value="ABC_TRANSPORTER_1"/>
    <property type="match status" value="1"/>
</dbReference>
<evidence type="ECO:0000256" key="1">
    <source>
        <dbReference type="ARBA" id="ARBA00004202"/>
    </source>
</evidence>
<dbReference type="InterPro" id="IPR050095">
    <property type="entry name" value="ECF_ABC_transporter_ATP-bd"/>
</dbReference>
<evidence type="ECO:0000256" key="7">
    <source>
        <dbReference type="ARBA" id="ARBA00022967"/>
    </source>
</evidence>
<protein>
    <submittedName>
        <fullName evidence="10">Energy-coupling factor ABC transporter ATP-binding protein</fullName>
    </submittedName>
</protein>
<keyword evidence="7" id="KW-1278">Translocase</keyword>
<dbReference type="PANTHER" id="PTHR43553:SF24">
    <property type="entry name" value="ENERGY-COUPLING FACTOR TRANSPORTER ATP-BINDING PROTEIN ECFA1"/>
    <property type="match status" value="1"/>
</dbReference>
<dbReference type="GO" id="GO:0005524">
    <property type="term" value="F:ATP binding"/>
    <property type="evidence" value="ECO:0007669"/>
    <property type="project" value="UniProtKB-KW"/>
</dbReference>
<sequence>MRNKTAFEADGMTVAFQSAAEVSYVLRELNLRIEQGEFVFVVGRNGSGKSTLLKVMAGLCPISRGRVQTYSWPEVQAVFQNPDAQMIGESVIEEVCFGLENQGMAAEERVRRAEEALEKVRMKHLMHQSVEKLSGGQKQLLCIAGALASDAQLLVLDEPTSMLDPISREQILTVAQTLHKEGRTIVWATQLMEELGYGERVVVLDEGNMAYDGTPERFFYGDDSVSELSPCEQGGFRKPYIVETVEHLLHSGLSLSERPVTIPQFKRVIEDLCPFR</sequence>
<dbReference type="EMBL" id="JBHSQV010000182">
    <property type="protein sequence ID" value="MFC5988541.1"/>
    <property type="molecule type" value="Genomic_DNA"/>
</dbReference>
<accession>A0ABW1IU81</accession>
<name>A0ABW1IU81_9BACL</name>
<proteinExistence type="inferred from homology"/>
<evidence type="ECO:0000313" key="10">
    <source>
        <dbReference type="EMBL" id="MFC5988541.1"/>
    </source>
</evidence>
<dbReference type="RefSeq" id="WP_379896015.1">
    <property type="nucleotide sequence ID" value="NZ_CBCSCT010000011.1"/>
</dbReference>
<comment type="caution">
    <text evidence="10">The sequence shown here is derived from an EMBL/GenBank/DDBJ whole genome shotgun (WGS) entry which is preliminary data.</text>
</comment>
<keyword evidence="5" id="KW-0547">Nucleotide-binding</keyword>
<dbReference type="InterPro" id="IPR003439">
    <property type="entry name" value="ABC_transporter-like_ATP-bd"/>
</dbReference>
<feature type="domain" description="ABC transporter" evidence="9">
    <location>
        <begin position="1"/>
        <end position="231"/>
    </location>
</feature>
<evidence type="ECO:0000259" key="9">
    <source>
        <dbReference type="PROSITE" id="PS50893"/>
    </source>
</evidence>
<reference evidence="11" key="1">
    <citation type="journal article" date="2019" name="Int. J. Syst. Evol. Microbiol.">
        <title>The Global Catalogue of Microorganisms (GCM) 10K type strain sequencing project: providing services to taxonomists for standard genome sequencing and annotation.</title>
        <authorList>
            <consortium name="The Broad Institute Genomics Platform"/>
            <consortium name="The Broad Institute Genome Sequencing Center for Infectious Disease"/>
            <person name="Wu L."/>
            <person name="Ma J."/>
        </authorList>
    </citation>
    <scope>NUCLEOTIDE SEQUENCE [LARGE SCALE GENOMIC DNA]</scope>
    <source>
        <strain evidence="11">CCM 8749</strain>
    </source>
</reference>
<comment type="subcellular location">
    <subcellularLocation>
        <location evidence="1">Cell membrane</location>
        <topology evidence="1">Peripheral membrane protein</topology>
    </subcellularLocation>
</comment>
<dbReference type="CDD" id="cd03225">
    <property type="entry name" value="ABC_cobalt_CbiO_domain1"/>
    <property type="match status" value="1"/>
</dbReference>
<dbReference type="InterPro" id="IPR017871">
    <property type="entry name" value="ABC_transporter-like_CS"/>
</dbReference>
<keyword evidence="11" id="KW-1185">Reference proteome</keyword>
<evidence type="ECO:0000256" key="6">
    <source>
        <dbReference type="ARBA" id="ARBA00022840"/>
    </source>
</evidence>
<evidence type="ECO:0000313" key="11">
    <source>
        <dbReference type="Proteomes" id="UP001596250"/>
    </source>
</evidence>
<evidence type="ECO:0000256" key="2">
    <source>
        <dbReference type="ARBA" id="ARBA00005417"/>
    </source>
</evidence>
<dbReference type="InterPro" id="IPR003593">
    <property type="entry name" value="AAA+_ATPase"/>
</dbReference>